<keyword evidence="3" id="KW-1185">Reference proteome</keyword>
<evidence type="ECO:0000313" key="3">
    <source>
        <dbReference type="Proteomes" id="UP000324222"/>
    </source>
</evidence>
<dbReference type="Proteomes" id="UP000324222">
    <property type="component" value="Unassembled WGS sequence"/>
</dbReference>
<accession>A0A5B7JD22</accession>
<feature type="region of interest" description="Disordered" evidence="1">
    <location>
        <begin position="30"/>
        <end position="59"/>
    </location>
</feature>
<evidence type="ECO:0000313" key="2">
    <source>
        <dbReference type="EMBL" id="MPC92555.1"/>
    </source>
</evidence>
<proteinExistence type="predicted"/>
<dbReference type="EMBL" id="VSRR010091661">
    <property type="protein sequence ID" value="MPC92555.1"/>
    <property type="molecule type" value="Genomic_DNA"/>
</dbReference>
<evidence type="ECO:0000256" key="1">
    <source>
        <dbReference type="SAM" id="MobiDB-lite"/>
    </source>
</evidence>
<sequence length="59" mass="6611">MEIMDETVVVAVAVEPGREEEEVEKVGAQVNRERFGGEDAEKKTNCLKLSNSKDPSEFR</sequence>
<reference evidence="2 3" key="1">
    <citation type="submission" date="2019-05" db="EMBL/GenBank/DDBJ databases">
        <title>Another draft genome of Portunus trituberculatus and its Hox gene families provides insights of decapod evolution.</title>
        <authorList>
            <person name="Jeong J.-H."/>
            <person name="Song I."/>
            <person name="Kim S."/>
            <person name="Choi T."/>
            <person name="Kim D."/>
            <person name="Ryu S."/>
            <person name="Kim W."/>
        </authorList>
    </citation>
    <scope>NUCLEOTIDE SEQUENCE [LARGE SCALE GENOMIC DNA]</scope>
    <source>
        <tissue evidence="2">Muscle</tissue>
    </source>
</reference>
<feature type="compositionally biased region" description="Basic and acidic residues" evidence="1">
    <location>
        <begin position="31"/>
        <end position="44"/>
    </location>
</feature>
<gene>
    <name evidence="2" type="ORF">E2C01_087650</name>
</gene>
<dbReference type="AlphaFoldDB" id="A0A5B7JD22"/>
<organism evidence="2 3">
    <name type="scientific">Portunus trituberculatus</name>
    <name type="common">Swimming crab</name>
    <name type="synonym">Neptunus trituberculatus</name>
    <dbReference type="NCBI Taxonomy" id="210409"/>
    <lineage>
        <taxon>Eukaryota</taxon>
        <taxon>Metazoa</taxon>
        <taxon>Ecdysozoa</taxon>
        <taxon>Arthropoda</taxon>
        <taxon>Crustacea</taxon>
        <taxon>Multicrustacea</taxon>
        <taxon>Malacostraca</taxon>
        <taxon>Eumalacostraca</taxon>
        <taxon>Eucarida</taxon>
        <taxon>Decapoda</taxon>
        <taxon>Pleocyemata</taxon>
        <taxon>Brachyura</taxon>
        <taxon>Eubrachyura</taxon>
        <taxon>Portunoidea</taxon>
        <taxon>Portunidae</taxon>
        <taxon>Portuninae</taxon>
        <taxon>Portunus</taxon>
    </lineage>
</organism>
<name>A0A5B7JD22_PORTR</name>
<protein>
    <submittedName>
        <fullName evidence="2">Uncharacterized protein</fullName>
    </submittedName>
</protein>
<comment type="caution">
    <text evidence="2">The sequence shown here is derived from an EMBL/GenBank/DDBJ whole genome shotgun (WGS) entry which is preliminary data.</text>
</comment>